<dbReference type="Pfam" id="PF06527">
    <property type="entry name" value="TniQ"/>
    <property type="match status" value="1"/>
</dbReference>
<proteinExistence type="predicted"/>
<evidence type="ECO:0000313" key="2">
    <source>
        <dbReference type="EMBL" id="MBB3121469.1"/>
    </source>
</evidence>
<comment type="caution">
    <text evidence="2">The sequence shown here is derived from an EMBL/GenBank/DDBJ whole genome shotgun (WGS) entry which is preliminary data.</text>
</comment>
<accession>A0A7W5BE24</accession>
<dbReference type="AlphaFoldDB" id="A0A7W5BE24"/>
<dbReference type="InterPro" id="IPR009492">
    <property type="entry name" value="TniQ"/>
</dbReference>
<dbReference type="RefSeq" id="WP_183443179.1">
    <property type="nucleotide sequence ID" value="NZ_JACHXD010000016.1"/>
</dbReference>
<feature type="domain" description="TniQ" evidence="1">
    <location>
        <begin position="10"/>
        <end position="151"/>
    </location>
</feature>
<organism evidence="2 3">
    <name type="scientific">Pseudoduganella violacea</name>
    <dbReference type="NCBI Taxonomy" id="1715466"/>
    <lineage>
        <taxon>Bacteria</taxon>
        <taxon>Pseudomonadati</taxon>
        <taxon>Pseudomonadota</taxon>
        <taxon>Betaproteobacteria</taxon>
        <taxon>Burkholderiales</taxon>
        <taxon>Oxalobacteraceae</taxon>
        <taxon>Telluria group</taxon>
        <taxon>Pseudoduganella</taxon>
    </lineage>
</organism>
<protein>
    <recommendedName>
        <fullName evidence="1">TniQ domain-containing protein</fullName>
    </recommendedName>
</protein>
<gene>
    <name evidence="2" type="ORF">FHS03_004547</name>
</gene>
<keyword evidence="3" id="KW-1185">Reference proteome</keyword>
<reference evidence="2 3" key="1">
    <citation type="submission" date="2020-08" db="EMBL/GenBank/DDBJ databases">
        <title>Genomic Encyclopedia of Type Strains, Phase III (KMG-III): the genomes of soil and plant-associated and newly described type strains.</title>
        <authorList>
            <person name="Whitman W."/>
        </authorList>
    </citation>
    <scope>NUCLEOTIDE SEQUENCE [LARGE SCALE GENOMIC DNA]</scope>
    <source>
        <strain evidence="2 3">CECT 8897</strain>
    </source>
</reference>
<evidence type="ECO:0000259" key="1">
    <source>
        <dbReference type="Pfam" id="PF06527"/>
    </source>
</evidence>
<evidence type="ECO:0000313" key="3">
    <source>
        <dbReference type="Proteomes" id="UP000541535"/>
    </source>
</evidence>
<sequence>MDGLSGLVLPAHPQPKDDEIFSSWLCRIAQANGLKLHTLEVQVWGRGKEIWTRDIDRSVDDPTLTRIASLCGTSFERAHATTLRGLEGLIFEKIVMGNSPWILPAAVYHRTRRRPFMQFCPACLAGDKIPYYRRSWRLALATFCDTHSVMLHDCCPRCQAPVMFYRQELGDRWSSDFGTLSLCTTCRFDLRETDTEKVVIFDRDALLTLRMQMRYLDLGWTFTDKQIFQYSQLYFDVLRNLIQKMMSPWSKRKASAVLSPGLN</sequence>
<dbReference type="EMBL" id="JACHXD010000016">
    <property type="protein sequence ID" value="MBB3121469.1"/>
    <property type="molecule type" value="Genomic_DNA"/>
</dbReference>
<dbReference type="Proteomes" id="UP000541535">
    <property type="component" value="Unassembled WGS sequence"/>
</dbReference>
<name>A0A7W5BE24_9BURK</name>